<evidence type="ECO:0000313" key="9">
    <source>
        <dbReference type="Proteomes" id="UP000248090"/>
    </source>
</evidence>
<feature type="transmembrane region" description="Helical" evidence="7">
    <location>
        <begin position="50"/>
        <end position="68"/>
    </location>
</feature>
<evidence type="ECO:0000256" key="3">
    <source>
        <dbReference type="ARBA" id="ARBA00022475"/>
    </source>
</evidence>
<keyword evidence="4 7" id="KW-0812">Transmembrane</keyword>
<gene>
    <name evidence="8" type="ORF">WH50_16900</name>
</gene>
<evidence type="ECO:0000256" key="6">
    <source>
        <dbReference type="ARBA" id="ARBA00023136"/>
    </source>
</evidence>
<organism evidence="8 9">
    <name type="scientific">Pokkaliibacter plantistimulans</name>
    <dbReference type="NCBI Taxonomy" id="1635171"/>
    <lineage>
        <taxon>Bacteria</taxon>
        <taxon>Pseudomonadati</taxon>
        <taxon>Pseudomonadota</taxon>
        <taxon>Gammaproteobacteria</taxon>
        <taxon>Oceanospirillales</taxon>
        <taxon>Balneatrichaceae</taxon>
        <taxon>Pokkaliibacter</taxon>
    </lineage>
</organism>
<dbReference type="PANTHER" id="PTHR33452:SF1">
    <property type="entry name" value="INNER MEMBRANE PROTEIN YPHA-RELATED"/>
    <property type="match status" value="1"/>
</dbReference>
<name>A0ABX5LVH2_9GAMM</name>
<reference evidence="8 9" key="1">
    <citation type="submission" date="2015-03" db="EMBL/GenBank/DDBJ databases">
        <authorList>
            <person name="Krishnan R."/>
            <person name="Midha S."/>
            <person name="Patil P.B."/>
            <person name="Rameshkumar N."/>
        </authorList>
    </citation>
    <scope>NUCLEOTIDE SEQUENCE [LARGE SCALE GENOMIC DNA]</scope>
    <source>
        <strain evidence="8 9">L1E11</strain>
    </source>
</reference>
<dbReference type="EMBL" id="LAPT01000082">
    <property type="protein sequence ID" value="PXF30212.1"/>
    <property type="molecule type" value="Genomic_DNA"/>
</dbReference>
<comment type="subcellular location">
    <subcellularLocation>
        <location evidence="1">Cell membrane</location>
        <topology evidence="1">Multi-pass membrane protein</topology>
    </subcellularLocation>
</comment>
<dbReference type="Proteomes" id="UP000248090">
    <property type="component" value="Unassembled WGS sequence"/>
</dbReference>
<sequence>MATTLTDWGLLFQRLAGSLLVLQVHGLPKLLHFQQQLTQIEDPFGLGASLTLWLAIFAEVVCPLLIMLGVFTRLACLPLLFLLLVALLLVHPQWSLAEGQFGWLLLILFGTLLISGPGRLALGQRVAGRFPLLARVS</sequence>
<keyword evidence="5 7" id="KW-1133">Transmembrane helix</keyword>
<keyword evidence="9" id="KW-1185">Reference proteome</keyword>
<evidence type="ECO:0000256" key="1">
    <source>
        <dbReference type="ARBA" id="ARBA00004651"/>
    </source>
</evidence>
<comment type="similarity">
    <text evidence="2">Belongs to the DoxX family.</text>
</comment>
<proteinExistence type="inferred from homology"/>
<accession>A0ABX5LVH2</accession>
<evidence type="ECO:0000256" key="5">
    <source>
        <dbReference type="ARBA" id="ARBA00022989"/>
    </source>
</evidence>
<feature type="transmembrane region" description="Helical" evidence="7">
    <location>
        <begin position="75"/>
        <end position="94"/>
    </location>
</feature>
<keyword evidence="6 7" id="KW-0472">Membrane</keyword>
<dbReference type="RefSeq" id="WP_110188415.1">
    <property type="nucleotide sequence ID" value="NZ_CP177354.1"/>
</dbReference>
<dbReference type="InterPro" id="IPR032808">
    <property type="entry name" value="DoxX"/>
</dbReference>
<protein>
    <submittedName>
        <fullName evidence="8">LysR family transcriptional regulator</fullName>
    </submittedName>
</protein>
<feature type="transmembrane region" description="Helical" evidence="7">
    <location>
        <begin position="100"/>
        <end position="122"/>
    </location>
</feature>
<evidence type="ECO:0000256" key="2">
    <source>
        <dbReference type="ARBA" id="ARBA00006679"/>
    </source>
</evidence>
<dbReference type="Pfam" id="PF07681">
    <property type="entry name" value="DoxX"/>
    <property type="match status" value="1"/>
</dbReference>
<evidence type="ECO:0000256" key="4">
    <source>
        <dbReference type="ARBA" id="ARBA00022692"/>
    </source>
</evidence>
<evidence type="ECO:0000313" key="8">
    <source>
        <dbReference type="EMBL" id="PXF30212.1"/>
    </source>
</evidence>
<comment type="caution">
    <text evidence="8">The sequence shown here is derived from an EMBL/GenBank/DDBJ whole genome shotgun (WGS) entry which is preliminary data.</text>
</comment>
<keyword evidence="3" id="KW-1003">Cell membrane</keyword>
<evidence type="ECO:0000256" key="7">
    <source>
        <dbReference type="SAM" id="Phobius"/>
    </source>
</evidence>
<dbReference type="InterPro" id="IPR051907">
    <property type="entry name" value="DoxX-like_oxidoreductase"/>
</dbReference>
<dbReference type="PANTHER" id="PTHR33452">
    <property type="entry name" value="OXIDOREDUCTASE CATD-RELATED"/>
    <property type="match status" value="1"/>
</dbReference>